<comment type="subunit">
    <text evidence="3">F-type ATPases have 2 components, CF(1) - the catalytic core - and CF(0) - the membrane proton channel.</text>
</comment>
<dbReference type="AlphaFoldDB" id="A0A5B7XTV7"/>
<organism evidence="14">
    <name type="scientific">Lepidurus arcticus</name>
    <dbReference type="NCBI Taxonomy" id="77708"/>
    <lineage>
        <taxon>Eukaryota</taxon>
        <taxon>Metazoa</taxon>
        <taxon>Ecdysozoa</taxon>
        <taxon>Arthropoda</taxon>
        <taxon>Crustacea</taxon>
        <taxon>Branchiopoda</taxon>
        <taxon>Notostraca</taxon>
        <taxon>Triopsidae</taxon>
        <taxon>Lepidurus</taxon>
    </lineage>
</organism>
<sequence length="52" mass="6311">MPQMAPLNWLGLFILFVLIYLITISFIYFHFNCFYNSQTANQKAMPSFNWKW</sequence>
<feature type="transmembrane region" description="Helical" evidence="13">
    <location>
        <begin position="7"/>
        <end position="31"/>
    </location>
</feature>
<evidence type="ECO:0000256" key="9">
    <source>
        <dbReference type="ARBA" id="ARBA00023065"/>
    </source>
</evidence>
<dbReference type="EMBL" id="MK579380">
    <property type="protein sequence ID" value="QCZ36039.1"/>
    <property type="molecule type" value="Genomic_DNA"/>
</dbReference>
<keyword evidence="6 12" id="KW-0812">Transmembrane</keyword>
<reference evidence="14" key="1">
    <citation type="journal article" date="2019" name="Zoological Lett">
        <title>Mitochondrial genome diversity and evolution in Branchiopoda (Crustacea).</title>
        <authorList>
            <person name="Luchetti A."/>
            <person name="Forni G."/>
            <person name="Skaist A.M."/>
            <person name="Wheelan S.J."/>
            <person name="Mantovani B."/>
        </authorList>
    </citation>
    <scope>NUCLEOTIDE SEQUENCE</scope>
    <source>
        <strain evidence="14">Lart-F3</strain>
    </source>
</reference>
<gene>
    <name evidence="14" type="primary">ATP8</name>
</gene>
<dbReference type="GO" id="GO:0045259">
    <property type="term" value="C:proton-transporting ATP synthase complex"/>
    <property type="evidence" value="ECO:0007669"/>
    <property type="project" value="UniProtKB-KW"/>
</dbReference>
<dbReference type="GO" id="GO:0015986">
    <property type="term" value="P:proton motive force-driven ATP synthesis"/>
    <property type="evidence" value="ECO:0007669"/>
    <property type="project" value="InterPro"/>
</dbReference>
<keyword evidence="10 12" id="KW-0496">Mitochondrion</keyword>
<keyword evidence="4 12" id="KW-0813">Transport</keyword>
<comment type="subcellular location">
    <subcellularLocation>
        <location evidence="1 12">Mitochondrion membrane</location>
        <topology evidence="1 12">Single-pass membrane protein</topology>
    </subcellularLocation>
</comment>
<dbReference type="CTD" id="4509"/>
<geneLocation type="mitochondrion" evidence="14"/>
<dbReference type="InterPro" id="IPR001421">
    <property type="entry name" value="ATP8_metazoa"/>
</dbReference>
<evidence type="ECO:0000256" key="5">
    <source>
        <dbReference type="ARBA" id="ARBA00022547"/>
    </source>
</evidence>
<evidence type="ECO:0000256" key="3">
    <source>
        <dbReference type="ARBA" id="ARBA00011291"/>
    </source>
</evidence>
<evidence type="ECO:0000256" key="10">
    <source>
        <dbReference type="ARBA" id="ARBA00023128"/>
    </source>
</evidence>
<accession>A0A5B7XTV7</accession>
<evidence type="ECO:0000256" key="1">
    <source>
        <dbReference type="ARBA" id="ARBA00004304"/>
    </source>
</evidence>
<protein>
    <recommendedName>
        <fullName evidence="12">ATP synthase complex subunit 8</fullName>
    </recommendedName>
</protein>
<keyword evidence="9 12" id="KW-0406">Ion transport</keyword>
<proteinExistence type="inferred from homology"/>
<keyword evidence="11 13" id="KW-0472">Membrane</keyword>
<dbReference type="RefSeq" id="YP_009689594.1">
    <property type="nucleotide sequence ID" value="NC_044654.1"/>
</dbReference>
<name>A0A5B7XTV7_9CRUS</name>
<evidence type="ECO:0000256" key="7">
    <source>
        <dbReference type="ARBA" id="ARBA00022781"/>
    </source>
</evidence>
<evidence type="ECO:0000256" key="8">
    <source>
        <dbReference type="ARBA" id="ARBA00022989"/>
    </source>
</evidence>
<keyword evidence="5 12" id="KW-0138">CF(0)</keyword>
<evidence type="ECO:0000256" key="6">
    <source>
        <dbReference type="ARBA" id="ARBA00022692"/>
    </source>
</evidence>
<evidence type="ECO:0000256" key="11">
    <source>
        <dbReference type="ARBA" id="ARBA00023136"/>
    </source>
</evidence>
<evidence type="ECO:0000256" key="12">
    <source>
        <dbReference type="RuleBase" id="RU003661"/>
    </source>
</evidence>
<keyword evidence="8 13" id="KW-1133">Transmembrane helix</keyword>
<evidence type="ECO:0000256" key="13">
    <source>
        <dbReference type="SAM" id="Phobius"/>
    </source>
</evidence>
<evidence type="ECO:0000256" key="2">
    <source>
        <dbReference type="ARBA" id="ARBA00008892"/>
    </source>
</evidence>
<comment type="similarity">
    <text evidence="2 12">Belongs to the ATPase protein 8 family.</text>
</comment>
<dbReference type="GO" id="GO:0015078">
    <property type="term" value="F:proton transmembrane transporter activity"/>
    <property type="evidence" value="ECO:0007669"/>
    <property type="project" value="InterPro"/>
</dbReference>
<dbReference type="GO" id="GO:0031966">
    <property type="term" value="C:mitochondrial membrane"/>
    <property type="evidence" value="ECO:0007669"/>
    <property type="project" value="UniProtKB-SubCell"/>
</dbReference>
<evidence type="ECO:0000313" key="14">
    <source>
        <dbReference type="EMBL" id="QCZ36039.1"/>
    </source>
</evidence>
<dbReference type="GeneID" id="41792807"/>
<dbReference type="Pfam" id="PF00895">
    <property type="entry name" value="ATP-synt_8"/>
    <property type="match status" value="1"/>
</dbReference>
<keyword evidence="7 12" id="KW-0375">Hydrogen ion transport</keyword>
<evidence type="ECO:0000256" key="4">
    <source>
        <dbReference type="ARBA" id="ARBA00022448"/>
    </source>
</evidence>